<dbReference type="Proteomes" id="UP001165648">
    <property type="component" value="Unassembled WGS sequence"/>
</dbReference>
<evidence type="ECO:0000259" key="2">
    <source>
        <dbReference type="Pfam" id="PF02470"/>
    </source>
</evidence>
<dbReference type="EMBL" id="JANIDW010000001">
    <property type="protein sequence ID" value="MCX5614261.1"/>
    <property type="molecule type" value="Genomic_DNA"/>
</dbReference>
<feature type="domain" description="Mce/MlaD" evidence="2">
    <location>
        <begin position="41"/>
        <end position="117"/>
    </location>
</feature>
<dbReference type="Pfam" id="PF02470">
    <property type="entry name" value="MlaD"/>
    <property type="match status" value="1"/>
</dbReference>
<name>A0ABT3WBB1_9PROT</name>
<protein>
    <submittedName>
        <fullName evidence="3">MlaD family protein</fullName>
    </submittedName>
</protein>
<keyword evidence="4" id="KW-1185">Reference proteome</keyword>
<accession>A0ABT3WBB1</accession>
<gene>
    <name evidence="3" type="ORF">NQF64_03220</name>
</gene>
<dbReference type="PANTHER" id="PTHR33371">
    <property type="entry name" value="INTERMEMBRANE PHOSPHOLIPID TRANSPORT SYSTEM BINDING PROTEIN MLAD-RELATED"/>
    <property type="match status" value="1"/>
</dbReference>
<dbReference type="InterPro" id="IPR003399">
    <property type="entry name" value="Mce/MlaD"/>
</dbReference>
<evidence type="ECO:0000313" key="3">
    <source>
        <dbReference type="EMBL" id="MCX5614261.1"/>
    </source>
</evidence>
<sequence>MQAMVKGRGGAFIASSCVLVLACVFLVYGLGLLKGPGRHMVTYHAIFSSSNGLSRGADVDLAGVTVGRVKAITLNPETAVVDVSFVVEDRLKLPSDTAVGIGAPTVGGDNALQIMPGKATQTLPAGAVIMDARPLLSLEQQISNYIFGTGQL</sequence>
<organism evidence="3 4">
    <name type="scientific">Bombella saccharophila</name>
    <dbReference type="NCBI Taxonomy" id="2967338"/>
    <lineage>
        <taxon>Bacteria</taxon>
        <taxon>Pseudomonadati</taxon>
        <taxon>Pseudomonadota</taxon>
        <taxon>Alphaproteobacteria</taxon>
        <taxon>Acetobacterales</taxon>
        <taxon>Acetobacteraceae</taxon>
        <taxon>Bombella</taxon>
    </lineage>
</organism>
<reference evidence="3 4" key="1">
    <citation type="submission" date="2022-07" db="EMBL/GenBank/DDBJ databases">
        <title>Bombella genomes.</title>
        <authorList>
            <person name="Harer L."/>
            <person name="Styblova S."/>
            <person name="Ehrmann M."/>
        </authorList>
    </citation>
    <scope>NUCLEOTIDE SEQUENCE [LARGE SCALE GENOMIC DNA]</scope>
    <source>
        <strain evidence="3 4">TMW 2.2558</strain>
    </source>
</reference>
<evidence type="ECO:0000256" key="1">
    <source>
        <dbReference type="SAM" id="Phobius"/>
    </source>
</evidence>
<keyword evidence="1" id="KW-0472">Membrane</keyword>
<dbReference type="PROSITE" id="PS51257">
    <property type="entry name" value="PROKAR_LIPOPROTEIN"/>
    <property type="match status" value="1"/>
</dbReference>
<proteinExistence type="predicted"/>
<dbReference type="RefSeq" id="WP_099027108.1">
    <property type="nucleotide sequence ID" value="NZ_JANIDW010000001.1"/>
</dbReference>
<keyword evidence="1" id="KW-0812">Transmembrane</keyword>
<dbReference type="InterPro" id="IPR052336">
    <property type="entry name" value="MlaD_Phospholipid_Transporter"/>
</dbReference>
<evidence type="ECO:0000313" key="4">
    <source>
        <dbReference type="Proteomes" id="UP001165648"/>
    </source>
</evidence>
<comment type="caution">
    <text evidence="3">The sequence shown here is derived from an EMBL/GenBank/DDBJ whole genome shotgun (WGS) entry which is preliminary data.</text>
</comment>
<dbReference type="PANTHER" id="PTHR33371:SF4">
    <property type="entry name" value="INTERMEMBRANE PHOSPHOLIPID TRANSPORT SYSTEM BINDING PROTEIN MLAD"/>
    <property type="match status" value="1"/>
</dbReference>
<keyword evidence="1" id="KW-1133">Transmembrane helix</keyword>
<feature type="transmembrane region" description="Helical" evidence="1">
    <location>
        <begin position="12"/>
        <end position="33"/>
    </location>
</feature>